<accession>A0A976ILX3</accession>
<reference evidence="1 2" key="1">
    <citation type="journal article" date="2021" name="Genome Biol.">
        <title>AFLAP: assembly-free linkage analysis pipeline using k-mers from genome sequencing data.</title>
        <authorList>
            <person name="Fletcher K."/>
            <person name="Zhang L."/>
            <person name="Gil J."/>
            <person name="Han R."/>
            <person name="Cavanaugh K."/>
            <person name="Michelmore R."/>
        </authorList>
    </citation>
    <scope>NUCLEOTIDE SEQUENCE [LARGE SCALE GENOMIC DNA]</scope>
    <source>
        <strain evidence="1 2">SF5</strain>
    </source>
</reference>
<proteinExistence type="predicted"/>
<dbReference type="EMBL" id="SHOA02000023">
    <property type="protein sequence ID" value="TDH74195.1"/>
    <property type="molecule type" value="Genomic_DNA"/>
</dbReference>
<dbReference type="Proteomes" id="UP000294530">
    <property type="component" value="Unassembled WGS sequence"/>
</dbReference>
<dbReference type="GeneID" id="94344955"/>
<dbReference type="KEGG" id="blac:94344955"/>
<sequence length="65" mass="6986">MTVVTQTGQMEGPAEARQDKLRAKPFENDHRVNFVKAVLAAVQVDYSLASGDVVNANLSAVSQVL</sequence>
<keyword evidence="2" id="KW-1185">Reference proteome</keyword>
<dbReference type="AlphaFoldDB" id="A0A976ILX3"/>
<organism evidence="1 2">
    <name type="scientific">Bremia lactucae</name>
    <name type="common">Lettuce downy mildew</name>
    <dbReference type="NCBI Taxonomy" id="4779"/>
    <lineage>
        <taxon>Eukaryota</taxon>
        <taxon>Sar</taxon>
        <taxon>Stramenopiles</taxon>
        <taxon>Oomycota</taxon>
        <taxon>Peronosporomycetes</taxon>
        <taxon>Peronosporales</taxon>
        <taxon>Peronosporaceae</taxon>
        <taxon>Bremia</taxon>
    </lineage>
</organism>
<comment type="caution">
    <text evidence="1">The sequence shown here is derived from an EMBL/GenBank/DDBJ whole genome shotgun (WGS) entry which is preliminary data.</text>
</comment>
<protein>
    <submittedName>
        <fullName evidence="1">Uncharacterized protein</fullName>
    </submittedName>
</protein>
<gene>
    <name evidence="1" type="ORF">CCR75_001179</name>
</gene>
<name>A0A976ILX3_BRELC</name>
<evidence type="ECO:0000313" key="2">
    <source>
        <dbReference type="Proteomes" id="UP000294530"/>
    </source>
</evidence>
<evidence type="ECO:0000313" key="1">
    <source>
        <dbReference type="EMBL" id="TDH74195.1"/>
    </source>
</evidence>
<dbReference type="RefSeq" id="XP_067823693.1">
    <property type="nucleotide sequence ID" value="XM_067959284.1"/>
</dbReference>